<keyword evidence="3" id="KW-0547">Nucleotide-binding</keyword>
<dbReference type="PANTHER" id="PTHR43875">
    <property type="entry name" value="MALTODEXTRIN IMPORT ATP-BINDING PROTEIN MSMX"/>
    <property type="match status" value="1"/>
</dbReference>
<dbReference type="PROSITE" id="PS50893">
    <property type="entry name" value="ABC_TRANSPORTER_2"/>
    <property type="match status" value="1"/>
</dbReference>
<keyword evidence="2" id="KW-0813">Transport</keyword>
<dbReference type="RefSeq" id="WP_340273267.1">
    <property type="nucleotide sequence ID" value="NZ_JBAKIA010000002.1"/>
</dbReference>
<evidence type="ECO:0000313" key="6">
    <source>
        <dbReference type="EMBL" id="MEJ8473650.1"/>
    </source>
</evidence>
<dbReference type="PANTHER" id="PTHR43875:SF3">
    <property type="entry name" value="MALTOSE_MALTODEXTRIN IMPORT ATP-BINDING PROTEIN MALK"/>
    <property type="match status" value="1"/>
</dbReference>
<dbReference type="Pfam" id="PF08402">
    <property type="entry name" value="TOBE_2"/>
    <property type="match status" value="1"/>
</dbReference>
<dbReference type="PROSITE" id="PS00211">
    <property type="entry name" value="ABC_TRANSPORTER_1"/>
    <property type="match status" value="1"/>
</dbReference>
<keyword evidence="7" id="KW-1185">Reference proteome</keyword>
<dbReference type="InterPro" id="IPR013611">
    <property type="entry name" value="Transp-assoc_OB_typ2"/>
</dbReference>
<dbReference type="InterPro" id="IPR008995">
    <property type="entry name" value="Mo/tungstate-bd_C_term_dom"/>
</dbReference>
<evidence type="ECO:0000256" key="2">
    <source>
        <dbReference type="ARBA" id="ARBA00022448"/>
    </source>
</evidence>
<sequence length="353" mass="38391">MGAIRLANVEKWFGDLQVIKGIDLEVEDGEFVIFVGPSGCGKSTLLRLIAGLEEISRGGIEIDGKDVTAEPPSGRGLSMVFQSYALYPHMTVRENVGFGLKTAGMPKAEIDQKVNAAADVLKLDDYMERRPKALSGGQRQRVAIGRAIVREPSAFLFDEPLSNLDAALRVEMRFEIARLHKVLGTTMIYVTHDQVEAMTLADKIVVLQGGVIEQVGSPRDLYERPDNLFVAQFIGSPKMNILPCAVTADRFELEGNGSGLYPYAGAAALPVKLGIRPEHIQVVESGEGHAQGTVVVAEYLGADTYLYVAIDGLETILVRTDGAEEIAEGRRIGLVFDETRLHFFDADGNSIRS</sequence>
<dbReference type="InterPro" id="IPR027417">
    <property type="entry name" value="P-loop_NTPase"/>
</dbReference>
<comment type="caution">
    <text evidence="6">The sequence shown here is derived from an EMBL/GenBank/DDBJ whole genome shotgun (WGS) entry which is preliminary data.</text>
</comment>
<dbReference type="Gene3D" id="2.40.50.140">
    <property type="entry name" value="Nucleic acid-binding proteins"/>
    <property type="match status" value="1"/>
</dbReference>
<dbReference type="NCBIfam" id="NF008653">
    <property type="entry name" value="PRK11650.1"/>
    <property type="match status" value="1"/>
</dbReference>
<evidence type="ECO:0000256" key="1">
    <source>
        <dbReference type="ARBA" id="ARBA00005417"/>
    </source>
</evidence>
<keyword evidence="4 6" id="KW-0067">ATP-binding</keyword>
<proteinExistence type="inferred from homology"/>
<protein>
    <submittedName>
        <fullName evidence="6">ABC transporter ATP-binding protein</fullName>
    </submittedName>
</protein>
<dbReference type="SUPFAM" id="SSF50331">
    <property type="entry name" value="MOP-like"/>
    <property type="match status" value="1"/>
</dbReference>
<dbReference type="InterPro" id="IPR003439">
    <property type="entry name" value="ABC_transporter-like_ATP-bd"/>
</dbReference>
<dbReference type="Gene3D" id="3.40.50.300">
    <property type="entry name" value="P-loop containing nucleotide triphosphate hydrolases"/>
    <property type="match status" value="1"/>
</dbReference>
<gene>
    <name evidence="6" type="ORF">V6575_06085</name>
</gene>
<evidence type="ECO:0000256" key="3">
    <source>
        <dbReference type="ARBA" id="ARBA00022741"/>
    </source>
</evidence>
<dbReference type="Pfam" id="PF00005">
    <property type="entry name" value="ABC_tran"/>
    <property type="match status" value="1"/>
</dbReference>
<evidence type="ECO:0000313" key="7">
    <source>
        <dbReference type="Proteomes" id="UP001385499"/>
    </source>
</evidence>
<dbReference type="Proteomes" id="UP001385499">
    <property type="component" value="Unassembled WGS sequence"/>
</dbReference>
<organism evidence="6 7">
    <name type="scientific">Roseibium algae</name>
    <dbReference type="NCBI Taxonomy" id="3123038"/>
    <lineage>
        <taxon>Bacteria</taxon>
        <taxon>Pseudomonadati</taxon>
        <taxon>Pseudomonadota</taxon>
        <taxon>Alphaproteobacteria</taxon>
        <taxon>Hyphomicrobiales</taxon>
        <taxon>Stappiaceae</taxon>
        <taxon>Roseibium</taxon>
    </lineage>
</organism>
<accession>A0ABU8THL4</accession>
<name>A0ABU8THL4_9HYPH</name>
<comment type="similarity">
    <text evidence="1">Belongs to the ABC transporter superfamily.</text>
</comment>
<dbReference type="GO" id="GO:0005524">
    <property type="term" value="F:ATP binding"/>
    <property type="evidence" value="ECO:0007669"/>
    <property type="project" value="UniProtKB-KW"/>
</dbReference>
<evidence type="ECO:0000256" key="4">
    <source>
        <dbReference type="ARBA" id="ARBA00022840"/>
    </source>
</evidence>
<dbReference type="InterPro" id="IPR003593">
    <property type="entry name" value="AAA+_ATPase"/>
</dbReference>
<dbReference type="Gene3D" id="2.40.50.100">
    <property type="match status" value="1"/>
</dbReference>
<dbReference type="InterPro" id="IPR017871">
    <property type="entry name" value="ABC_transporter-like_CS"/>
</dbReference>
<dbReference type="SUPFAM" id="SSF52540">
    <property type="entry name" value="P-loop containing nucleoside triphosphate hydrolases"/>
    <property type="match status" value="1"/>
</dbReference>
<dbReference type="InterPro" id="IPR012340">
    <property type="entry name" value="NA-bd_OB-fold"/>
</dbReference>
<feature type="domain" description="ABC transporter" evidence="5">
    <location>
        <begin position="4"/>
        <end position="234"/>
    </location>
</feature>
<reference evidence="6 7" key="1">
    <citation type="submission" date="2024-02" db="EMBL/GenBank/DDBJ databases">
        <title>Roseibium algae sp. nov., isolated from marine alga (Grateloupia sp.), showing potential in myo-inositol conversion.</title>
        <authorList>
            <person name="Wang Y."/>
        </authorList>
    </citation>
    <scope>NUCLEOTIDE SEQUENCE [LARGE SCALE GENOMIC DNA]</scope>
    <source>
        <strain evidence="6 7">H3510</strain>
    </source>
</reference>
<dbReference type="InterPro" id="IPR047641">
    <property type="entry name" value="ABC_transpr_MalK/UgpC-like"/>
</dbReference>
<evidence type="ECO:0000259" key="5">
    <source>
        <dbReference type="PROSITE" id="PS50893"/>
    </source>
</evidence>
<dbReference type="InterPro" id="IPR015855">
    <property type="entry name" value="ABC_transpr_MalK-like"/>
</dbReference>
<dbReference type="CDD" id="cd03301">
    <property type="entry name" value="ABC_MalK_N"/>
    <property type="match status" value="1"/>
</dbReference>
<dbReference type="SMART" id="SM00382">
    <property type="entry name" value="AAA"/>
    <property type="match status" value="1"/>
</dbReference>
<dbReference type="EMBL" id="JBAKIA010000002">
    <property type="protein sequence ID" value="MEJ8473650.1"/>
    <property type="molecule type" value="Genomic_DNA"/>
</dbReference>